<keyword evidence="2" id="KW-0479">Metal-binding</keyword>
<protein>
    <submittedName>
        <fullName evidence="11">Uncharacterized protein LOC106741801</fullName>
    </submittedName>
</protein>
<keyword evidence="8" id="KW-0732">Signal</keyword>
<dbReference type="PANTHER" id="PTHR19277:SF125">
    <property type="entry name" value="B6"/>
    <property type="match status" value="1"/>
</dbReference>
<name>A0A6P3WU19_DINQU</name>
<feature type="compositionally biased region" description="Basic and acidic residues" evidence="7">
    <location>
        <begin position="431"/>
        <end position="443"/>
    </location>
</feature>
<dbReference type="InterPro" id="IPR001759">
    <property type="entry name" value="PTX_dom"/>
</dbReference>
<dbReference type="RefSeq" id="XP_014469633.1">
    <property type="nucleotide sequence ID" value="XM_014614147.1"/>
</dbReference>
<gene>
    <name evidence="11" type="primary">LOC106741801</name>
</gene>
<organism evidence="10 11">
    <name type="scientific">Dinoponera quadriceps</name>
    <name type="common">South American ant</name>
    <dbReference type="NCBI Taxonomy" id="609295"/>
    <lineage>
        <taxon>Eukaryota</taxon>
        <taxon>Metazoa</taxon>
        <taxon>Ecdysozoa</taxon>
        <taxon>Arthropoda</taxon>
        <taxon>Hexapoda</taxon>
        <taxon>Insecta</taxon>
        <taxon>Pterygota</taxon>
        <taxon>Neoptera</taxon>
        <taxon>Endopterygota</taxon>
        <taxon>Hymenoptera</taxon>
        <taxon>Apocrita</taxon>
        <taxon>Aculeata</taxon>
        <taxon>Formicoidea</taxon>
        <taxon>Formicidae</taxon>
        <taxon>Ponerinae</taxon>
        <taxon>Ponerini</taxon>
        <taxon>Dinoponera</taxon>
    </lineage>
</organism>
<comment type="cofactor">
    <cofactor evidence="1">
        <name>Ca(2+)</name>
        <dbReference type="ChEBI" id="CHEBI:29108"/>
    </cofactor>
</comment>
<feature type="region of interest" description="Disordered" evidence="7">
    <location>
        <begin position="249"/>
        <end position="286"/>
    </location>
</feature>
<accession>A0A6P3WU19</accession>
<keyword evidence="5" id="KW-0325">Glycoprotein</keyword>
<feature type="compositionally biased region" description="Polar residues" evidence="7">
    <location>
        <begin position="267"/>
        <end position="277"/>
    </location>
</feature>
<dbReference type="SMART" id="SM00159">
    <property type="entry name" value="PTX"/>
    <property type="match status" value="1"/>
</dbReference>
<keyword evidence="10" id="KW-1185">Reference proteome</keyword>
<dbReference type="Pfam" id="PF00354">
    <property type="entry name" value="Pentaxin"/>
    <property type="match status" value="1"/>
</dbReference>
<evidence type="ECO:0000313" key="11">
    <source>
        <dbReference type="RefSeq" id="XP_014469633.1"/>
    </source>
</evidence>
<reference evidence="11" key="1">
    <citation type="submission" date="2025-08" db="UniProtKB">
        <authorList>
            <consortium name="RefSeq"/>
        </authorList>
    </citation>
    <scope>IDENTIFICATION</scope>
</reference>
<feature type="domain" description="Pentraxin (PTX)" evidence="9">
    <location>
        <begin position="71"/>
        <end position="292"/>
    </location>
</feature>
<evidence type="ECO:0000313" key="10">
    <source>
        <dbReference type="Proteomes" id="UP000515204"/>
    </source>
</evidence>
<keyword evidence="3" id="KW-0106">Calcium</keyword>
<evidence type="ECO:0000259" key="9">
    <source>
        <dbReference type="PROSITE" id="PS51828"/>
    </source>
</evidence>
<evidence type="ECO:0000256" key="2">
    <source>
        <dbReference type="ARBA" id="ARBA00022723"/>
    </source>
</evidence>
<proteinExistence type="predicted"/>
<dbReference type="KEGG" id="dqu:106741801"/>
<evidence type="ECO:0000256" key="4">
    <source>
        <dbReference type="ARBA" id="ARBA00023157"/>
    </source>
</evidence>
<feature type="region of interest" description="Disordered" evidence="7">
    <location>
        <begin position="409"/>
        <end position="443"/>
    </location>
</feature>
<feature type="chain" id="PRO_5028258663" evidence="8">
    <location>
        <begin position="23"/>
        <end position="547"/>
    </location>
</feature>
<dbReference type="PANTHER" id="PTHR19277">
    <property type="entry name" value="PENTRAXIN"/>
    <property type="match status" value="1"/>
</dbReference>
<evidence type="ECO:0000256" key="8">
    <source>
        <dbReference type="SAM" id="SignalP"/>
    </source>
</evidence>
<evidence type="ECO:0000256" key="3">
    <source>
        <dbReference type="ARBA" id="ARBA00022837"/>
    </source>
</evidence>
<feature type="signal peptide" evidence="8">
    <location>
        <begin position="1"/>
        <end position="22"/>
    </location>
</feature>
<dbReference type="AlphaFoldDB" id="A0A6P3WU19"/>
<dbReference type="CTD" id="31124"/>
<evidence type="ECO:0000256" key="7">
    <source>
        <dbReference type="SAM" id="MobiDB-lite"/>
    </source>
</evidence>
<dbReference type="PROSITE" id="PS51828">
    <property type="entry name" value="PTX_2"/>
    <property type="match status" value="1"/>
</dbReference>
<feature type="compositionally biased region" description="Basic residues" evidence="7">
    <location>
        <begin position="249"/>
        <end position="261"/>
    </location>
</feature>
<dbReference type="OrthoDB" id="8793160at2759"/>
<evidence type="ECO:0000256" key="5">
    <source>
        <dbReference type="ARBA" id="ARBA00023180"/>
    </source>
</evidence>
<dbReference type="InterPro" id="IPR013320">
    <property type="entry name" value="ConA-like_dom_sf"/>
</dbReference>
<dbReference type="GeneID" id="106741801"/>
<dbReference type="Gene3D" id="2.60.120.200">
    <property type="match status" value="1"/>
</dbReference>
<dbReference type="InterPro" id="IPR051360">
    <property type="entry name" value="Neuronal_Pentraxin_Related"/>
</dbReference>
<keyword evidence="4" id="KW-1015">Disulfide bond</keyword>
<dbReference type="GO" id="GO:0046872">
    <property type="term" value="F:metal ion binding"/>
    <property type="evidence" value="ECO:0007669"/>
    <property type="project" value="UniProtKB-KW"/>
</dbReference>
<comment type="caution">
    <text evidence="6">Lacks conserved residue(s) required for the propagation of feature annotation.</text>
</comment>
<evidence type="ECO:0000256" key="6">
    <source>
        <dbReference type="PROSITE-ProRule" id="PRU01172"/>
    </source>
</evidence>
<sequence>MSRPKMTSVLFACVILVALCEAISSSWRPIVPAHSGASTLHQEASIFGNAPTQTLYDADSSHLLLPQDQERCSLYKVAMNQQLYFEYIHYKMDLPDLKEFTLCTWTKFYNHTNDHPLFSYAVGDQPRGIMSWVANTPRSSYYMLNVNGHNLYRLNYPLRLNKWYHSCQSWNGRTGEWQIWVNDERVGRGFNNRLVGHVIKGGGIAISGQEQRQLGGGFLEGKGAPPGSGGYLGELTMLQLYNVALTAGKAHKDHKHHHAHHYEHDTSNNTPRSTTRAPVTGPPLPPHPFLTGGQINAQVKINPGAPIQIVQNGLTIRHPALPPAPESPPQPLPPLNLDVLSTTFPALQTQFFGSPTLQQQLPTAGGSSSLFPDGSYHNLFKREKSESKRRTLKDETVVSSLVEKSVAKRDIEKTSRPGSSDGKVTFVPRSEVTDEKELSKREADKKKRGLLQLGDGTLYDDGYSIPQGLDNDYFSGLMNFGLHLSKWTDEEDEREPAEAEVRQVMDVCDGCAEEPFEKALVISWRSVPKKLYSGALFLPAVPACKAF</sequence>
<dbReference type="PRINTS" id="PR00895">
    <property type="entry name" value="PENTAXIN"/>
</dbReference>
<dbReference type="SUPFAM" id="SSF49899">
    <property type="entry name" value="Concanavalin A-like lectins/glucanases"/>
    <property type="match status" value="1"/>
</dbReference>
<dbReference type="Proteomes" id="UP000515204">
    <property type="component" value="Unplaced"/>
</dbReference>
<evidence type="ECO:0000256" key="1">
    <source>
        <dbReference type="ARBA" id="ARBA00001913"/>
    </source>
</evidence>